<evidence type="ECO:0000313" key="2">
    <source>
        <dbReference type="EMBL" id="MFD2914278.1"/>
    </source>
</evidence>
<evidence type="ECO:0000256" key="1">
    <source>
        <dbReference type="SAM" id="Phobius"/>
    </source>
</evidence>
<protein>
    <submittedName>
        <fullName evidence="2">Riboflavin synthase subunit beta</fullName>
    </submittedName>
</protein>
<keyword evidence="1" id="KW-1133">Transmembrane helix</keyword>
<dbReference type="RefSeq" id="WP_194507360.1">
    <property type="nucleotide sequence ID" value="NZ_JADILU010000002.1"/>
</dbReference>
<keyword evidence="3" id="KW-1185">Reference proteome</keyword>
<sequence>MGIIGKRKNKKFDYQPRYYKGEGSPFELKHKFDEYRVTVGNNNGLKNKFGNAIDDYKYNGDKTGANRRILYIIAALILVFLFIIDFDLSIFSLKR</sequence>
<organism evidence="2 3">
    <name type="scientific">Psychroserpens luteus</name>
    <dbReference type="NCBI Taxonomy" id="1434066"/>
    <lineage>
        <taxon>Bacteria</taxon>
        <taxon>Pseudomonadati</taxon>
        <taxon>Bacteroidota</taxon>
        <taxon>Flavobacteriia</taxon>
        <taxon>Flavobacteriales</taxon>
        <taxon>Flavobacteriaceae</taxon>
        <taxon>Psychroserpens</taxon>
    </lineage>
</organism>
<reference evidence="3" key="1">
    <citation type="journal article" date="2019" name="Int. J. Syst. Evol. Microbiol.">
        <title>The Global Catalogue of Microorganisms (GCM) 10K type strain sequencing project: providing services to taxonomists for standard genome sequencing and annotation.</title>
        <authorList>
            <consortium name="The Broad Institute Genomics Platform"/>
            <consortium name="The Broad Institute Genome Sequencing Center for Infectious Disease"/>
            <person name="Wu L."/>
            <person name="Ma J."/>
        </authorList>
    </citation>
    <scope>NUCLEOTIDE SEQUENCE [LARGE SCALE GENOMIC DNA]</scope>
    <source>
        <strain evidence="3">KCTC 32514</strain>
    </source>
</reference>
<name>A0ABW5ZMR3_9FLAO</name>
<feature type="transmembrane region" description="Helical" evidence="1">
    <location>
        <begin position="69"/>
        <end position="93"/>
    </location>
</feature>
<comment type="caution">
    <text evidence="2">The sequence shown here is derived from an EMBL/GenBank/DDBJ whole genome shotgun (WGS) entry which is preliminary data.</text>
</comment>
<keyword evidence="1" id="KW-0812">Transmembrane</keyword>
<proteinExistence type="predicted"/>
<dbReference type="EMBL" id="JBHUOS010000001">
    <property type="protein sequence ID" value="MFD2914278.1"/>
    <property type="molecule type" value="Genomic_DNA"/>
</dbReference>
<dbReference type="Proteomes" id="UP001597548">
    <property type="component" value="Unassembled WGS sequence"/>
</dbReference>
<gene>
    <name evidence="2" type="ORF">ACFS29_01395</name>
</gene>
<accession>A0ABW5ZMR3</accession>
<keyword evidence="1" id="KW-0472">Membrane</keyword>
<evidence type="ECO:0000313" key="3">
    <source>
        <dbReference type="Proteomes" id="UP001597548"/>
    </source>
</evidence>